<dbReference type="Pfam" id="PF07495">
    <property type="entry name" value="Y_Y_Y"/>
    <property type="match status" value="1"/>
</dbReference>
<dbReference type="Gene3D" id="1.10.10.60">
    <property type="entry name" value="Homeodomain-like"/>
    <property type="match status" value="1"/>
</dbReference>
<evidence type="ECO:0000256" key="2">
    <source>
        <dbReference type="ARBA" id="ARBA00023015"/>
    </source>
</evidence>
<dbReference type="Pfam" id="PF00072">
    <property type="entry name" value="Response_reg"/>
    <property type="match status" value="1"/>
</dbReference>
<keyword evidence="1" id="KW-0597">Phosphoprotein</keyword>
<organism evidence="8">
    <name type="scientific">bioreactor metagenome</name>
    <dbReference type="NCBI Taxonomy" id="1076179"/>
    <lineage>
        <taxon>unclassified sequences</taxon>
        <taxon>metagenomes</taxon>
        <taxon>ecological metagenomes</taxon>
    </lineage>
</organism>
<dbReference type="PANTHER" id="PTHR43547">
    <property type="entry name" value="TWO-COMPONENT HISTIDINE KINASE"/>
    <property type="match status" value="1"/>
</dbReference>
<evidence type="ECO:0000256" key="3">
    <source>
        <dbReference type="ARBA" id="ARBA00023163"/>
    </source>
</evidence>
<dbReference type="SMART" id="SM00387">
    <property type="entry name" value="HATPase_c"/>
    <property type="match status" value="1"/>
</dbReference>
<dbReference type="Gene3D" id="3.30.565.10">
    <property type="entry name" value="Histidine kinase-like ATPase, C-terminal domain"/>
    <property type="match status" value="1"/>
</dbReference>
<dbReference type="EMBL" id="VSSQ01000268">
    <property type="protein sequence ID" value="MPL88913.1"/>
    <property type="molecule type" value="Genomic_DNA"/>
</dbReference>
<accession>A0A644VE52</accession>
<dbReference type="GO" id="GO:0003700">
    <property type="term" value="F:DNA-binding transcription factor activity"/>
    <property type="evidence" value="ECO:0007669"/>
    <property type="project" value="InterPro"/>
</dbReference>
<keyword evidence="2" id="KW-0805">Transcription regulation</keyword>
<dbReference type="InterPro" id="IPR003661">
    <property type="entry name" value="HisK_dim/P_dom"/>
</dbReference>
<dbReference type="InterPro" id="IPR013783">
    <property type="entry name" value="Ig-like_fold"/>
</dbReference>
<feature type="domain" description="Response regulatory" evidence="7">
    <location>
        <begin position="1104"/>
        <end position="1219"/>
    </location>
</feature>
<keyword evidence="8" id="KW-0418">Kinase</keyword>
<dbReference type="Gene3D" id="3.40.50.2300">
    <property type="match status" value="1"/>
</dbReference>
<dbReference type="Gene3D" id="2.60.40.10">
    <property type="entry name" value="Immunoglobulins"/>
    <property type="match status" value="1"/>
</dbReference>
<dbReference type="InterPro" id="IPR011123">
    <property type="entry name" value="Y_Y_Y"/>
</dbReference>
<dbReference type="InterPro" id="IPR036097">
    <property type="entry name" value="HisK_dim/P_sf"/>
</dbReference>
<feature type="domain" description="Histidine kinase" evidence="6">
    <location>
        <begin position="822"/>
        <end position="1055"/>
    </location>
</feature>
<feature type="transmembrane region" description="Helical" evidence="4">
    <location>
        <begin position="768"/>
        <end position="786"/>
    </location>
</feature>
<dbReference type="PANTHER" id="PTHR43547:SF2">
    <property type="entry name" value="HYBRID SIGNAL TRANSDUCTION HISTIDINE KINASE C"/>
    <property type="match status" value="1"/>
</dbReference>
<evidence type="ECO:0000313" key="8">
    <source>
        <dbReference type="EMBL" id="MPL88913.1"/>
    </source>
</evidence>
<dbReference type="Pfam" id="PF02518">
    <property type="entry name" value="HATPase_c"/>
    <property type="match status" value="1"/>
</dbReference>
<dbReference type="Pfam" id="PF12833">
    <property type="entry name" value="HTH_18"/>
    <property type="match status" value="1"/>
</dbReference>
<comment type="caution">
    <text evidence="8">The sequence shown here is derived from an EMBL/GenBank/DDBJ whole genome shotgun (WGS) entry which is preliminary data.</text>
</comment>
<dbReference type="Gene3D" id="2.130.10.10">
    <property type="entry name" value="YVTN repeat-like/Quinoprotein amine dehydrogenase"/>
    <property type="match status" value="2"/>
</dbReference>
<dbReference type="SMART" id="SM00342">
    <property type="entry name" value="HTH_ARAC"/>
    <property type="match status" value="1"/>
</dbReference>
<keyword evidence="3" id="KW-0804">Transcription</keyword>
<dbReference type="SUPFAM" id="SSF52172">
    <property type="entry name" value="CheY-like"/>
    <property type="match status" value="1"/>
</dbReference>
<dbReference type="Pfam" id="PF07494">
    <property type="entry name" value="Reg_prop"/>
    <property type="match status" value="3"/>
</dbReference>
<dbReference type="InterPro" id="IPR001789">
    <property type="entry name" value="Sig_transdc_resp-reg_receiver"/>
</dbReference>
<dbReference type="PROSITE" id="PS50109">
    <property type="entry name" value="HIS_KIN"/>
    <property type="match status" value="1"/>
</dbReference>
<dbReference type="GO" id="GO:0000155">
    <property type="term" value="F:phosphorelay sensor kinase activity"/>
    <property type="evidence" value="ECO:0007669"/>
    <property type="project" value="InterPro"/>
</dbReference>
<gene>
    <name evidence="8" type="primary">rcsC_85</name>
    <name evidence="8" type="ORF">SDC9_34942</name>
</gene>
<dbReference type="Pfam" id="PF00512">
    <property type="entry name" value="HisKA"/>
    <property type="match status" value="1"/>
</dbReference>
<keyword evidence="4" id="KW-0812">Transmembrane</keyword>
<dbReference type="GO" id="GO:0043565">
    <property type="term" value="F:sequence-specific DNA binding"/>
    <property type="evidence" value="ECO:0007669"/>
    <property type="project" value="InterPro"/>
</dbReference>
<dbReference type="InterPro" id="IPR011110">
    <property type="entry name" value="Reg_prop"/>
</dbReference>
<evidence type="ECO:0000256" key="1">
    <source>
        <dbReference type="ARBA" id="ARBA00022553"/>
    </source>
</evidence>
<dbReference type="PROSITE" id="PS01124">
    <property type="entry name" value="HTH_ARAC_FAMILY_2"/>
    <property type="match status" value="1"/>
</dbReference>
<keyword evidence="4" id="KW-0472">Membrane</keyword>
<sequence>MKTAVFSHIFFFLLCFFIISSKAQASEGFIFRTFSPEGGFYFDGVKAIQQDKSGFIWVLMGNDLYRFDGYRYIRYYSHFQEKNINVRWGFNNITKNKYNDLFVSTSRGLFGYNNHNGDFQLTTEKITQLLIIDSKDRFWHINAESDLAIFDQRKETSIVPEYKGNSISGIGSLFEVTEGMFISQLYENIFIYDYHSHGVNLFISLPDVHIRTICVQDEKMWVLSQDDGLFSVDRKTKEVKHYKLGNDHISNEYRALFIDKNGMIWIGTLNGLYVFNPKDEAYKLYTNSEINPFSLPNNSIWTIQEDQHNNLWIGTYSGGLSYVNLSEKEHFRTYSTTTSDINHNLVTTFAENEKYIWLGTEGGGLNRITKKNGDVTVFKHVENRNSLSYNHVKNIVFDKNQNLWISMFRGGLDRMDRYGKFTHFNDKNGLYHNSLRKSVLEKNTGLWISYQVSTSVVTYYSFTNNTFKHIVFDENEKNNYIYDICRDSLSDFLWIITQHKLYKLDIATHKVYPIETGIPLNGMCILADTVGNIWIGTVGKGLIQYNINKNEFTVFDDILKFNISSIYSISQDNNGDIWLGTNNGLFKYDVKQNHFAGFGTIDGVQGQVFYPLSSMKGGNGELYFGGTNGFTVVQPHNFNRNTNKPRVLLTNIFVNNQSILHTGSEAIIRYKPDDDNIRLLLNHNQTNLGFEISSDSYLMPQKNRFKYRLKGYQDDWIEVDATSRSVFYSKLPSGDYVFEVYASNNDGVWGDEPMSLNIKRTPAPWMSWWAYTLYIMFFGCIVYVVLRAYMKSRKLELALFKENLEKQKQEEVHQSQLRFFTNISHDLKTPLSLITATIDTLRNKGLQEYYFNILNNNSMRLLNLINELMLFRKIESGKLPLKIKSENFNHFIKSISFDFKEFANKNNVDFQVMCDEELPEKLYFARHECERIIINLLNNAFKYSHSGGKVSVETHNHTQDFRSPYKNSYTIENGIINDSFCFVIRDNGKGVHQSELSNIFERFYKIDTGINSESMGTGIGLALVKNLVLLHKASLTVYSEEGVGTDIVVSFSRSNIYNEYSDIEENTKPTLDEMHSDEQDIGEVEPKVCNNLTTDNIFLREKKRILLVEDNEDLRRLIANFLSADYIVIEASNGVVASTILRDMEINLVVSDIMMPEKDGVTLCREIKNDMNFSHIPVLLLTAKSGVESKIEGTSSGADAYLEKPVNMELLLVTINNVFNRLQQLKDHYAKNYFADYSELTLNQEDNKFLKSFVDTIEANIDQPEMNVHVVAAELSMSRSKLYSKIKSITGKSIVEFVLSYRLRKAARMLIESDISIREVMDAVGIESQSYFTRVFKKEFGDTPSQFVSKNRVKNDLNKTNNEMDKHANA</sequence>
<dbReference type="InterPro" id="IPR036890">
    <property type="entry name" value="HATPase_C_sf"/>
</dbReference>
<name>A0A644VE52_9ZZZZ</name>
<keyword evidence="8" id="KW-0808">Transferase</keyword>
<evidence type="ECO:0000259" key="6">
    <source>
        <dbReference type="PROSITE" id="PS50109"/>
    </source>
</evidence>
<dbReference type="InterPro" id="IPR003594">
    <property type="entry name" value="HATPase_dom"/>
</dbReference>
<dbReference type="SMART" id="SM00448">
    <property type="entry name" value="REC"/>
    <property type="match status" value="1"/>
</dbReference>
<dbReference type="SUPFAM" id="SSF46689">
    <property type="entry name" value="Homeodomain-like"/>
    <property type="match status" value="1"/>
</dbReference>
<evidence type="ECO:0000259" key="7">
    <source>
        <dbReference type="PROSITE" id="PS50110"/>
    </source>
</evidence>
<dbReference type="InterPro" id="IPR015943">
    <property type="entry name" value="WD40/YVTN_repeat-like_dom_sf"/>
</dbReference>
<dbReference type="EC" id="2.7.13.3" evidence="8"/>
<dbReference type="Gene3D" id="1.10.287.130">
    <property type="match status" value="1"/>
</dbReference>
<dbReference type="CDD" id="cd17574">
    <property type="entry name" value="REC_OmpR"/>
    <property type="match status" value="1"/>
</dbReference>
<dbReference type="InterPro" id="IPR004358">
    <property type="entry name" value="Sig_transdc_His_kin-like_C"/>
</dbReference>
<evidence type="ECO:0000256" key="4">
    <source>
        <dbReference type="SAM" id="Phobius"/>
    </source>
</evidence>
<dbReference type="CDD" id="cd00075">
    <property type="entry name" value="HATPase"/>
    <property type="match status" value="1"/>
</dbReference>
<dbReference type="CDD" id="cd00082">
    <property type="entry name" value="HisKA"/>
    <property type="match status" value="1"/>
</dbReference>
<proteinExistence type="predicted"/>
<dbReference type="PRINTS" id="PR00344">
    <property type="entry name" value="BCTRLSENSOR"/>
</dbReference>
<dbReference type="InterPro" id="IPR018060">
    <property type="entry name" value="HTH_AraC"/>
</dbReference>
<evidence type="ECO:0000259" key="5">
    <source>
        <dbReference type="PROSITE" id="PS01124"/>
    </source>
</evidence>
<dbReference type="SUPFAM" id="SSF47384">
    <property type="entry name" value="Homodimeric domain of signal transducing histidine kinase"/>
    <property type="match status" value="1"/>
</dbReference>
<dbReference type="PROSITE" id="PS50110">
    <property type="entry name" value="RESPONSE_REGULATORY"/>
    <property type="match status" value="1"/>
</dbReference>
<dbReference type="InterPro" id="IPR011006">
    <property type="entry name" value="CheY-like_superfamily"/>
</dbReference>
<dbReference type="InterPro" id="IPR009057">
    <property type="entry name" value="Homeodomain-like_sf"/>
</dbReference>
<keyword evidence="4" id="KW-1133">Transmembrane helix</keyword>
<feature type="domain" description="HTH araC/xylS-type" evidence="5">
    <location>
        <begin position="1251"/>
        <end position="1350"/>
    </location>
</feature>
<dbReference type="SUPFAM" id="SSF55874">
    <property type="entry name" value="ATPase domain of HSP90 chaperone/DNA topoisomerase II/histidine kinase"/>
    <property type="match status" value="1"/>
</dbReference>
<dbReference type="SUPFAM" id="SSF63829">
    <property type="entry name" value="Calcium-dependent phosphotriesterase"/>
    <property type="match status" value="3"/>
</dbReference>
<dbReference type="InterPro" id="IPR005467">
    <property type="entry name" value="His_kinase_dom"/>
</dbReference>
<protein>
    <submittedName>
        <fullName evidence="8">Sensor histidine kinase RcsC</fullName>
        <ecNumber evidence="8">2.7.13.3</ecNumber>
    </submittedName>
</protein>
<reference evidence="8" key="1">
    <citation type="submission" date="2019-08" db="EMBL/GenBank/DDBJ databases">
        <authorList>
            <person name="Kucharzyk K."/>
            <person name="Murdoch R.W."/>
            <person name="Higgins S."/>
            <person name="Loffler F."/>
        </authorList>
    </citation>
    <scope>NUCLEOTIDE SEQUENCE</scope>
</reference>
<dbReference type="SMART" id="SM00388">
    <property type="entry name" value="HisKA"/>
    <property type="match status" value="1"/>
</dbReference>